<evidence type="ECO:0000259" key="1">
    <source>
        <dbReference type="Pfam" id="PF19281"/>
    </source>
</evidence>
<accession>A0A914HMQ5</accession>
<dbReference type="InterPro" id="IPR042868">
    <property type="entry name" value="PHYHIP/PHYHIPL"/>
</dbReference>
<dbReference type="GO" id="GO:0005737">
    <property type="term" value="C:cytoplasm"/>
    <property type="evidence" value="ECO:0007669"/>
    <property type="project" value="TreeGrafter"/>
</dbReference>
<dbReference type="Proteomes" id="UP000887572">
    <property type="component" value="Unplaced"/>
</dbReference>
<organism evidence="2 3">
    <name type="scientific">Globodera rostochiensis</name>
    <name type="common">Golden nematode worm</name>
    <name type="synonym">Heterodera rostochiensis</name>
    <dbReference type="NCBI Taxonomy" id="31243"/>
    <lineage>
        <taxon>Eukaryota</taxon>
        <taxon>Metazoa</taxon>
        <taxon>Ecdysozoa</taxon>
        <taxon>Nematoda</taxon>
        <taxon>Chromadorea</taxon>
        <taxon>Rhabditida</taxon>
        <taxon>Tylenchina</taxon>
        <taxon>Tylenchomorpha</taxon>
        <taxon>Tylenchoidea</taxon>
        <taxon>Heteroderidae</taxon>
        <taxon>Heteroderinae</taxon>
        <taxon>Globodera</taxon>
    </lineage>
</organism>
<sequence length="367" mass="41610">MASISTDLDAVVNVFNVTRSEVDNKLVVEWNANLDARYLGVRVYVRIEEFAENVPSTVVDEHKTNGTFAWRSIRMNAEMSYKIYLHIFNKLLDGQEVQTHFLSQSSVRPPQGYQYWSKMEMQQLMGNAIQFTQQVRSFGFVPVECLSRCHSEAYWTKVDAENFMPAFPRTDTDGHPTRLNYSFPGVFFFALREPQFFLDTSPFGTIVKAFSPEAMFDGNPNNFAFFFADFKCYNWANNPHYVTIVACKRSRTAQISYFDEHLPKLDMATNAFLRIVEDANGTSSLIMLETYSVWIDLFITEAFFGPKIQNAPVKVVEKSSNTRTLQRNCSACSLFKVSPNSSPIKVAWEAMNGAVAGPSGAVPSMAM</sequence>
<protein>
    <submittedName>
        <fullName evidence="3">Phytanoyl-CoA hydroxylase-interacting protein-like C-terminal domain-containing protein</fullName>
    </submittedName>
</protein>
<reference evidence="3" key="1">
    <citation type="submission" date="2022-11" db="UniProtKB">
        <authorList>
            <consortium name="WormBaseParasite"/>
        </authorList>
    </citation>
    <scope>IDENTIFICATION</scope>
</reference>
<dbReference type="PANTHER" id="PTHR15698:SF4">
    <property type="entry name" value="PHYTANOYL-COA HYDROXYLASE-INTERACTING PROTEIN-LIKE C-TERMINAL DOMAIN-CONTAINING PROTEIN"/>
    <property type="match status" value="1"/>
</dbReference>
<dbReference type="PANTHER" id="PTHR15698">
    <property type="entry name" value="PROTEIN CBG15099"/>
    <property type="match status" value="1"/>
</dbReference>
<name>A0A914HMQ5_GLORO</name>
<evidence type="ECO:0000313" key="3">
    <source>
        <dbReference type="WBParaSite" id="Gr19_v10_g2921.t1"/>
    </source>
</evidence>
<dbReference type="WBParaSite" id="Gr19_v10_g2921.t1">
    <property type="protein sequence ID" value="Gr19_v10_g2921.t1"/>
    <property type="gene ID" value="Gr19_v10_g2921"/>
</dbReference>
<evidence type="ECO:0000313" key="2">
    <source>
        <dbReference type="Proteomes" id="UP000887572"/>
    </source>
</evidence>
<dbReference type="AlphaFoldDB" id="A0A914HMQ5"/>
<feature type="domain" description="Phytanoyl-CoA hydroxylase-interacting protein-like C-terminal" evidence="1">
    <location>
        <begin position="173"/>
        <end position="300"/>
    </location>
</feature>
<keyword evidence="2" id="KW-1185">Reference proteome</keyword>
<dbReference type="InterPro" id="IPR045545">
    <property type="entry name" value="PHYIP/PHIPL_C"/>
</dbReference>
<dbReference type="Pfam" id="PF19281">
    <property type="entry name" value="PHYHIP_C"/>
    <property type="match status" value="1"/>
</dbReference>
<proteinExistence type="predicted"/>